<organism evidence="2 3">
    <name type="scientific">Kingella pumchi</name>
    <dbReference type="NCBI Taxonomy" id="2779506"/>
    <lineage>
        <taxon>Bacteria</taxon>
        <taxon>Pseudomonadati</taxon>
        <taxon>Pseudomonadota</taxon>
        <taxon>Betaproteobacteria</taxon>
        <taxon>Neisseriales</taxon>
        <taxon>Neisseriaceae</taxon>
        <taxon>Kingella</taxon>
    </lineage>
</organism>
<dbReference type="Proteomes" id="UP001298424">
    <property type="component" value="Unassembled WGS sequence"/>
</dbReference>
<feature type="signal peptide" evidence="1">
    <location>
        <begin position="1"/>
        <end position="21"/>
    </location>
</feature>
<dbReference type="Pfam" id="PF04170">
    <property type="entry name" value="NlpE"/>
    <property type="match status" value="1"/>
</dbReference>
<dbReference type="InterPro" id="IPR007298">
    <property type="entry name" value="Cu-R_lipoprotein_NlpE"/>
</dbReference>
<dbReference type="PROSITE" id="PS51257">
    <property type="entry name" value="PROKAR_LIPOPROTEIN"/>
    <property type="match status" value="1"/>
</dbReference>
<dbReference type="Gene3D" id="2.40.128.640">
    <property type="match status" value="1"/>
</dbReference>
<dbReference type="EMBL" id="JAKOOW010000035">
    <property type="protein sequence ID" value="MCG6504807.1"/>
    <property type="molecule type" value="Genomic_DNA"/>
</dbReference>
<keyword evidence="1" id="KW-0732">Signal</keyword>
<name>A0ABS9NPT3_9NEIS</name>
<gene>
    <name evidence="2" type="ORF">MB824_09900</name>
</gene>
<reference evidence="2 3" key="1">
    <citation type="submission" date="2022-02" db="EMBL/GenBank/DDBJ databases">
        <title>Genome sequence data of Kingella unionensis sp. nov. strain CICC 24913 (CCUG 75125).</title>
        <authorList>
            <person name="Xiao M."/>
        </authorList>
    </citation>
    <scope>NUCLEOTIDE SEQUENCE [LARGE SCALE GENOMIC DNA]</scope>
    <source>
        <strain evidence="2 3">CICC 24913</strain>
    </source>
</reference>
<evidence type="ECO:0000256" key="1">
    <source>
        <dbReference type="SAM" id="SignalP"/>
    </source>
</evidence>
<sequence length="175" mass="18732">MTANRRFISILTSLLATVALAACTEQAPQQNDAPAASVAVQAASAADGFQAASAASDSAASDAAMFDDGHNAENSLDWAGIYQGELPCADCAKNVVTLRLNDDKSYVLTTDSQGGKQPLKTEEKGRFEWENGSIVKLDEKAAHARFFVAEGRVQMLEAGQNAFREDSRYNLEKQP</sequence>
<keyword evidence="3" id="KW-1185">Reference proteome</keyword>
<accession>A0ABS9NPT3</accession>
<dbReference type="RefSeq" id="WP_238748352.1">
    <property type="nucleotide sequence ID" value="NZ_JAKOOW010000035.1"/>
</dbReference>
<feature type="chain" id="PRO_5045169237" evidence="1">
    <location>
        <begin position="22"/>
        <end position="175"/>
    </location>
</feature>
<comment type="caution">
    <text evidence="2">The sequence shown here is derived from an EMBL/GenBank/DDBJ whole genome shotgun (WGS) entry which is preliminary data.</text>
</comment>
<proteinExistence type="predicted"/>
<evidence type="ECO:0000313" key="3">
    <source>
        <dbReference type="Proteomes" id="UP001298424"/>
    </source>
</evidence>
<evidence type="ECO:0000313" key="2">
    <source>
        <dbReference type="EMBL" id="MCG6504807.1"/>
    </source>
</evidence>
<protein>
    <submittedName>
        <fullName evidence="2">Copper resistance protein NlpE</fullName>
    </submittedName>
</protein>